<dbReference type="GO" id="GO:0030170">
    <property type="term" value="F:pyridoxal phosphate binding"/>
    <property type="evidence" value="ECO:0007669"/>
    <property type="project" value="InterPro"/>
</dbReference>
<gene>
    <name evidence="4" type="ORF">LY08_01103</name>
</gene>
<organism evidence="4 5">
    <name type="scientific">Olleya aquimaris</name>
    <dbReference type="NCBI Taxonomy" id="639310"/>
    <lineage>
        <taxon>Bacteria</taxon>
        <taxon>Pseudomonadati</taxon>
        <taxon>Bacteroidota</taxon>
        <taxon>Flavobacteriia</taxon>
        <taxon>Flavobacteriales</taxon>
        <taxon>Flavobacteriaceae</taxon>
    </lineage>
</organism>
<feature type="domain" description="Aminotransferase class I/classII large" evidence="3">
    <location>
        <begin position="45"/>
        <end position="393"/>
    </location>
</feature>
<dbReference type="RefSeq" id="WP_111659441.1">
    <property type="nucleotide sequence ID" value="NZ_QLLO01000003.1"/>
</dbReference>
<dbReference type="Proteomes" id="UP000248703">
    <property type="component" value="Unassembled WGS sequence"/>
</dbReference>
<evidence type="ECO:0000313" key="4">
    <source>
        <dbReference type="EMBL" id="RAJ16245.1"/>
    </source>
</evidence>
<dbReference type="PANTHER" id="PTHR13693">
    <property type="entry name" value="CLASS II AMINOTRANSFERASE/8-AMINO-7-OXONONANOATE SYNTHASE"/>
    <property type="match status" value="1"/>
</dbReference>
<dbReference type="InterPro" id="IPR015424">
    <property type="entry name" value="PyrdxlP-dep_Trfase"/>
</dbReference>
<reference evidence="4 5" key="1">
    <citation type="submission" date="2018-06" db="EMBL/GenBank/DDBJ databases">
        <title>Genomic Encyclopedia of Archaeal and Bacterial Type Strains, Phase II (KMG-II): from individual species to whole genera.</title>
        <authorList>
            <person name="Goeker M."/>
        </authorList>
    </citation>
    <scope>NUCLEOTIDE SEQUENCE [LARGE SCALE GENOMIC DNA]</scope>
    <source>
        <strain evidence="4 5">DSM 24464</strain>
    </source>
</reference>
<dbReference type="EMBL" id="QLLO01000003">
    <property type="protein sequence ID" value="RAJ16245.1"/>
    <property type="molecule type" value="Genomic_DNA"/>
</dbReference>
<protein>
    <submittedName>
        <fullName evidence="4">Glycine C-acetyltransferase</fullName>
    </submittedName>
</protein>
<sequence>MKDLFEKIYKDKGPLGKWAAQAEGYFVFPKLEGEISNRMKFQGKEVITWSINDYLGLANHPEVRKVDAEAAAQYGSAYPMGARMMSGHTDLHEQLQNELAEFVHKEAAYLLNFGYQGMVSTVDALVSKDDIIVYDVDAHACIIDGVRLHHGKRFTYKHNDIESLEKNLERATKMAEQTGGGILVISEGVFGMRGEQGRLKEIVALKQKFNFRLFVDDAHGFGTLGKTGAGAGEEQGVQDDIDVYFATFAKSLASTGAFIAADQEIIDYLKYNLRSQMFAKSLQMQLVVGALKRLDMLRTMPELKQNLWKIVDALQSGLKDRGFDIGTTQSCVTPVYLNGSIPEAMALVRDLRENYGIFCSIVVYPVIPKGLILLRMIPTATHTLQDVAETLDAFDAIRERLENGTYKRMSAALIKAMGE</sequence>
<dbReference type="InterPro" id="IPR015421">
    <property type="entry name" value="PyrdxlP-dep_Trfase_major"/>
</dbReference>
<dbReference type="InterPro" id="IPR015422">
    <property type="entry name" value="PyrdxlP-dep_Trfase_small"/>
</dbReference>
<dbReference type="GO" id="GO:0016740">
    <property type="term" value="F:transferase activity"/>
    <property type="evidence" value="ECO:0007669"/>
    <property type="project" value="UniProtKB-KW"/>
</dbReference>
<dbReference type="Pfam" id="PF00155">
    <property type="entry name" value="Aminotran_1_2"/>
    <property type="match status" value="1"/>
</dbReference>
<dbReference type="AlphaFoldDB" id="A0A327RJC3"/>
<name>A0A327RJC3_9FLAO</name>
<keyword evidence="5" id="KW-1185">Reference proteome</keyword>
<proteinExistence type="predicted"/>
<keyword evidence="2 4" id="KW-0808">Transferase</keyword>
<dbReference type="Gene3D" id="3.90.1150.10">
    <property type="entry name" value="Aspartate Aminotransferase, domain 1"/>
    <property type="match status" value="1"/>
</dbReference>
<dbReference type="Gene3D" id="3.40.640.10">
    <property type="entry name" value="Type I PLP-dependent aspartate aminotransferase-like (Major domain)"/>
    <property type="match status" value="1"/>
</dbReference>
<comment type="caution">
    <text evidence="4">The sequence shown here is derived from an EMBL/GenBank/DDBJ whole genome shotgun (WGS) entry which is preliminary data.</text>
</comment>
<evidence type="ECO:0000313" key="5">
    <source>
        <dbReference type="Proteomes" id="UP000248703"/>
    </source>
</evidence>
<dbReference type="InterPro" id="IPR050087">
    <property type="entry name" value="AON_synthase_class-II"/>
</dbReference>
<evidence type="ECO:0000256" key="2">
    <source>
        <dbReference type="ARBA" id="ARBA00022679"/>
    </source>
</evidence>
<dbReference type="InterPro" id="IPR004839">
    <property type="entry name" value="Aminotransferase_I/II_large"/>
</dbReference>
<comment type="cofactor">
    <cofactor evidence="1">
        <name>pyridoxal 5'-phosphate</name>
        <dbReference type="ChEBI" id="CHEBI:597326"/>
    </cofactor>
</comment>
<dbReference type="SUPFAM" id="SSF53383">
    <property type="entry name" value="PLP-dependent transferases"/>
    <property type="match status" value="1"/>
</dbReference>
<evidence type="ECO:0000259" key="3">
    <source>
        <dbReference type="Pfam" id="PF00155"/>
    </source>
</evidence>
<evidence type="ECO:0000256" key="1">
    <source>
        <dbReference type="ARBA" id="ARBA00001933"/>
    </source>
</evidence>
<dbReference type="OrthoDB" id="9807157at2"/>
<accession>A0A327RJC3</accession>